<dbReference type="PANTHER" id="PTHR30137">
    <property type="entry name" value="LUCIFERASE-LIKE MONOOXYGENASE"/>
    <property type="match status" value="1"/>
</dbReference>
<dbReference type="InterPro" id="IPR050766">
    <property type="entry name" value="Bact_Lucif_Oxidored"/>
</dbReference>
<keyword evidence="7" id="KW-1185">Reference proteome</keyword>
<sequence length="360" mass="40064">MTTHSSPPRALSFGVFDHMDLGRLPLADQYEQRLQLVQDYEKAGFYAYHLAEHHSTPLGIAPSPSVYLAAVAQRTSRLRFGPLVYTLSMHHPLRVAEEICMLDQMSRGRLEVGFGRGVSPYEIGYYGVDPAQAQSLYHEGYQVIQQALTRDRVDFTGTHFKFNEVPVVLEPYRQTPPPIWYGVGLPDGANWAAENGINIVCNGPAASVRAVTDRYRERWDAIGAQGPLPRLGVSRHVVVADTDEQAMAIASRAYQLWRERLMHLWVKHGTKPASLAFPERFEQAQADGLGIAGSPSTVRQWVEEEVARTGINYLVCRLAFGDLSYEESAQSTRLFGRHVLTPLGQPSRDTAADNNSAVMA</sequence>
<dbReference type="InterPro" id="IPR011251">
    <property type="entry name" value="Luciferase-like_dom"/>
</dbReference>
<dbReference type="Gene3D" id="3.20.20.30">
    <property type="entry name" value="Luciferase-like domain"/>
    <property type="match status" value="1"/>
</dbReference>
<evidence type="ECO:0000256" key="2">
    <source>
        <dbReference type="ARBA" id="ARBA00022630"/>
    </source>
</evidence>
<dbReference type="EMBL" id="CCAE010000007">
    <property type="protein sequence ID" value="CDN87045.1"/>
    <property type="molecule type" value="Genomic_DNA"/>
</dbReference>
<accession>A0A1L1PNX4</accession>
<keyword evidence="4" id="KW-0503">Monooxygenase</keyword>
<dbReference type="InterPro" id="IPR036661">
    <property type="entry name" value="Luciferase-like_sf"/>
</dbReference>
<feature type="domain" description="Luciferase-like" evidence="5">
    <location>
        <begin position="13"/>
        <end position="312"/>
    </location>
</feature>
<evidence type="ECO:0000256" key="3">
    <source>
        <dbReference type="ARBA" id="ARBA00023002"/>
    </source>
</evidence>
<dbReference type="RefSeq" id="WP_009519808.1">
    <property type="nucleotide sequence ID" value="NZ_CCAE010000007.1"/>
</dbReference>
<evidence type="ECO:0000313" key="7">
    <source>
        <dbReference type="Proteomes" id="UP000028878"/>
    </source>
</evidence>
<evidence type="ECO:0000313" key="6">
    <source>
        <dbReference type="EMBL" id="CDN87045.1"/>
    </source>
</evidence>
<dbReference type="GO" id="GO:0016705">
    <property type="term" value="F:oxidoreductase activity, acting on paired donors, with incorporation or reduction of molecular oxygen"/>
    <property type="evidence" value="ECO:0007669"/>
    <property type="project" value="InterPro"/>
</dbReference>
<dbReference type="GO" id="GO:0005829">
    <property type="term" value="C:cytosol"/>
    <property type="evidence" value="ECO:0007669"/>
    <property type="project" value="TreeGrafter"/>
</dbReference>
<reference evidence="7" key="1">
    <citation type="submission" date="2014-11" db="EMBL/GenBank/DDBJ databases">
        <title>Draft genome sequence of Hydrogenophaga intermedia S1.</title>
        <authorList>
            <person name="Gan H.M."/>
            <person name="Chew T.H."/>
            <person name="Stolz A."/>
        </authorList>
    </citation>
    <scope>NUCLEOTIDE SEQUENCE [LARGE SCALE GENOMIC DNA]</scope>
    <source>
        <strain evidence="7">S1</strain>
    </source>
</reference>
<dbReference type="AlphaFoldDB" id="A0A1L1PNX4"/>
<dbReference type="SUPFAM" id="SSF51679">
    <property type="entry name" value="Bacterial luciferase-like"/>
    <property type="match status" value="1"/>
</dbReference>
<proteinExistence type="inferred from homology"/>
<evidence type="ECO:0000256" key="4">
    <source>
        <dbReference type="ARBA" id="ARBA00023033"/>
    </source>
</evidence>
<keyword evidence="2" id="KW-0285">Flavoprotein</keyword>
<organism evidence="6 7">
    <name type="scientific">Hydrogenophaga intermedia</name>
    <dbReference type="NCBI Taxonomy" id="65786"/>
    <lineage>
        <taxon>Bacteria</taxon>
        <taxon>Pseudomonadati</taxon>
        <taxon>Pseudomonadota</taxon>
        <taxon>Betaproteobacteria</taxon>
        <taxon>Burkholderiales</taxon>
        <taxon>Comamonadaceae</taxon>
        <taxon>Hydrogenophaga</taxon>
    </lineage>
</organism>
<protein>
    <submittedName>
        <fullName evidence="6">Luciferase-like protein</fullName>
    </submittedName>
</protein>
<evidence type="ECO:0000259" key="5">
    <source>
        <dbReference type="Pfam" id="PF00296"/>
    </source>
</evidence>
<comment type="similarity">
    <text evidence="1">Belongs to the bacterial luciferase oxidoreductase family.</text>
</comment>
<gene>
    <name evidence="6" type="ORF">BN948_01464</name>
</gene>
<name>A0A1L1PNX4_HYDIT</name>
<dbReference type="GO" id="GO:0004497">
    <property type="term" value="F:monooxygenase activity"/>
    <property type="evidence" value="ECO:0007669"/>
    <property type="project" value="UniProtKB-KW"/>
</dbReference>
<dbReference type="PANTHER" id="PTHR30137:SF16">
    <property type="entry name" value="BLL0895 PROTEIN"/>
    <property type="match status" value="1"/>
</dbReference>
<dbReference type="Pfam" id="PF00296">
    <property type="entry name" value="Bac_luciferase"/>
    <property type="match status" value="1"/>
</dbReference>
<keyword evidence="3" id="KW-0560">Oxidoreductase</keyword>
<dbReference type="Proteomes" id="UP000028878">
    <property type="component" value="Unassembled WGS sequence"/>
</dbReference>
<evidence type="ECO:0000256" key="1">
    <source>
        <dbReference type="ARBA" id="ARBA00010426"/>
    </source>
</evidence>